<sequence>MGRAPCCDKANVKKGPWSPEEDAKLKEYIEKNGTGGNWIALPQKIGLKRCGKSCRLRWLNYLRPNIKHGGFTEEEDNIICSLYISIGSRWSIIAAQLPGRTDNDIKNYWNTRLKKKLLGRRKQSNRLSSSVHDHHQKDINIIGNNTEENPHSLSNLSNSALERLQLHMQLQNPFSNFYNNHPSLWPKLNPLQIQNVPLIQEISPPSTTQLGLGQNHLGFLHAQQECSKIPPPGRRNDDDLEELSNNMMAAAATKSSSNVSELLLLQESSSSGGGINNINQPNISTLITQAEIDNFLNMTKSGDFEIINDDDDASRDNNNLIMWWSNENIDTNSASSNSWESNSLLHHQSDQGIFGQDYSVLGYSTNL</sequence>
<protein>
    <submittedName>
        <fullName evidence="1">Uncharacterized protein</fullName>
    </submittedName>
</protein>
<evidence type="ECO:0000313" key="2">
    <source>
        <dbReference type="Proteomes" id="UP001060085"/>
    </source>
</evidence>
<name>A0ACC0BS22_CATRO</name>
<evidence type="ECO:0000313" key="1">
    <source>
        <dbReference type="EMBL" id="KAI5675481.1"/>
    </source>
</evidence>
<comment type="caution">
    <text evidence="1">The sequence shown here is derived from an EMBL/GenBank/DDBJ whole genome shotgun (WGS) entry which is preliminary data.</text>
</comment>
<gene>
    <name evidence="1" type="ORF">M9H77_06431</name>
</gene>
<dbReference type="EMBL" id="CM044702">
    <property type="protein sequence ID" value="KAI5675481.1"/>
    <property type="molecule type" value="Genomic_DNA"/>
</dbReference>
<dbReference type="Proteomes" id="UP001060085">
    <property type="component" value="Linkage Group LG02"/>
</dbReference>
<keyword evidence="2" id="KW-1185">Reference proteome</keyword>
<organism evidence="1 2">
    <name type="scientific">Catharanthus roseus</name>
    <name type="common">Madagascar periwinkle</name>
    <name type="synonym">Vinca rosea</name>
    <dbReference type="NCBI Taxonomy" id="4058"/>
    <lineage>
        <taxon>Eukaryota</taxon>
        <taxon>Viridiplantae</taxon>
        <taxon>Streptophyta</taxon>
        <taxon>Embryophyta</taxon>
        <taxon>Tracheophyta</taxon>
        <taxon>Spermatophyta</taxon>
        <taxon>Magnoliopsida</taxon>
        <taxon>eudicotyledons</taxon>
        <taxon>Gunneridae</taxon>
        <taxon>Pentapetalae</taxon>
        <taxon>asterids</taxon>
        <taxon>lamiids</taxon>
        <taxon>Gentianales</taxon>
        <taxon>Apocynaceae</taxon>
        <taxon>Rauvolfioideae</taxon>
        <taxon>Vinceae</taxon>
        <taxon>Catharanthinae</taxon>
        <taxon>Catharanthus</taxon>
    </lineage>
</organism>
<proteinExistence type="predicted"/>
<accession>A0ACC0BS22</accession>
<reference evidence="2" key="1">
    <citation type="journal article" date="2023" name="Nat. Plants">
        <title>Single-cell RNA sequencing provides a high-resolution roadmap for understanding the multicellular compartmentation of specialized metabolism.</title>
        <authorList>
            <person name="Sun S."/>
            <person name="Shen X."/>
            <person name="Li Y."/>
            <person name="Li Y."/>
            <person name="Wang S."/>
            <person name="Li R."/>
            <person name="Zhang H."/>
            <person name="Shen G."/>
            <person name="Guo B."/>
            <person name="Wei J."/>
            <person name="Xu J."/>
            <person name="St-Pierre B."/>
            <person name="Chen S."/>
            <person name="Sun C."/>
        </authorList>
    </citation>
    <scope>NUCLEOTIDE SEQUENCE [LARGE SCALE GENOMIC DNA]</scope>
</reference>